<dbReference type="SFLD" id="SFLDS00057">
    <property type="entry name" value="Glutaminase/Asparaginase"/>
    <property type="match status" value="1"/>
</dbReference>
<dbReference type="Pfam" id="PF00710">
    <property type="entry name" value="Asparaginase"/>
    <property type="match status" value="1"/>
</dbReference>
<dbReference type="GO" id="GO:0004067">
    <property type="term" value="F:asparaginase activity"/>
    <property type="evidence" value="ECO:0007669"/>
    <property type="project" value="UniProtKB-UniRule"/>
</dbReference>
<evidence type="ECO:0000256" key="1">
    <source>
        <dbReference type="ARBA" id="ARBA00010518"/>
    </source>
</evidence>
<name>A0A1H4F5N4_9GAMM</name>
<dbReference type="InterPro" id="IPR027474">
    <property type="entry name" value="L-asparaginase_N"/>
</dbReference>
<organism evidence="9 10">
    <name type="scientific">Marinobacterium iners DSM 11526</name>
    <dbReference type="NCBI Taxonomy" id="1122198"/>
    <lineage>
        <taxon>Bacteria</taxon>
        <taxon>Pseudomonadati</taxon>
        <taxon>Pseudomonadota</taxon>
        <taxon>Gammaproteobacteria</taxon>
        <taxon>Oceanospirillales</taxon>
        <taxon>Oceanospirillaceae</taxon>
        <taxon>Marinobacterium</taxon>
    </lineage>
</organism>
<protein>
    <recommendedName>
        <fullName evidence="2">asparaginase</fullName>
        <ecNumber evidence="2">3.5.1.1</ecNumber>
    </recommendedName>
</protein>
<dbReference type="GO" id="GO:0009066">
    <property type="term" value="P:aspartate family amino acid metabolic process"/>
    <property type="evidence" value="ECO:0007669"/>
    <property type="project" value="UniProtKB-ARBA"/>
</dbReference>
<evidence type="ECO:0000256" key="6">
    <source>
        <dbReference type="PROSITE-ProRule" id="PRU10100"/>
    </source>
</evidence>
<dbReference type="SMART" id="SM00870">
    <property type="entry name" value="Asparaginase"/>
    <property type="match status" value="1"/>
</dbReference>
<dbReference type="InterPro" id="IPR027475">
    <property type="entry name" value="Asparaginase/glutaminase_AS2"/>
</dbReference>
<evidence type="ECO:0000313" key="9">
    <source>
        <dbReference type="EMBL" id="SEA92118.1"/>
    </source>
</evidence>
<comment type="similarity">
    <text evidence="1">Belongs to the asparaginase 1 family.</text>
</comment>
<gene>
    <name evidence="9" type="ORF">SAMN02745729_11036</name>
</gene>
<dbReference type="Gene3D" id="3.40.50.40">
    <property type="match status" value="1"/>
</dbReference>
<evidence type="ECO:0000256" key="4">
    <source>
        <dbReference type="PIRSR" id="PIRSR001220-1"/>
    </source>
</evidence>
<dbReference type="InterPro" id="IPR027473">
    <property type="entry name" value="L-asparaginase_C"/>
</dbReference>
<dbReference type="InterPro" id="IPR040919">
    <property type="entry name" value="Asparaginase_C"/>
</dbReference>
<dbReference type="PRINTS" id="PR00139">
    <property type="entry name" value="ASNGLNASE"/>
</dbReference>
<dbReference type="EMBL" id="FNRJ01000010">
    <property type="protein sequence ID" value="SEA92118.1"/>
    <property type="molecule type" value="Genomic_DNA"/>
</dbReference>
<evidence type="ECO:0000256" key="2">
    <source>
        <dbReference type="ARBA" id="ARBA00012920"/>
    </source>
</evidence>
<dbReference type="PROSITE" id="PS00917">
    <property type="entry name" value="ASN_GLN_ASE_2"/>
    <property type="match status" value="1"/>
</dbReference>
<sequence length="335" mass="35753">MMSKILVIYTGGTIGMVASAKGYVPEPGFDVRLKAALGDRTVPAFDLLEFDRLIDSASVVPADWAQIARSLQEKWHDYTGFVVLHGTDTMAYTASALSFMLSQLDKPVILTGSQIPLSQVRNDALDNLVTALLLASRTDLAEVCICFNGRLLRGNRSRKVKSSGLDAFDSPNASWLGKAGIDIELSVERLPPQPVRFEIPAYDPDAVVMLMTYPGMPLRLLQQALAPEAVKGMVLLTYGVGNPPETETGLLEVLSHAGGRGQVVVNVTQCQQGAVSQGAYATGALLNQVGVVSGLDLTPEAAFAKLHHLIALGLSPDAIRKALGCALRGECTPER</sequence>
<dbReference type="FunFam" id="3.40.50.40:FF:000001">
    <property type="entry name" value="L-asparaginase 1"/>
    <property type="match status" value="1"/>
</dbReference>
<dbReference type="OrthoDB" id="9788068at2"/>
<dbReference type="InterPro" id="IPR037152">
    <property type="entry name" value="L-asparaginase_N_sf"/>
</dbReference>
<dbReference type="RefSeq" id="WP_091826937.1">
    <property type="nucleotide sequence ID" value="NZ_FNRJ01000010.1"/>
</dbReference>
<dbReference type="InterPro" id="IPR036152">
    <property type="entry name" value="Asp/glu_Ase-like_sf"/>
</dbReference>
<proteinExistence type="inferred from homology"/>
<feature type="active site" evidence="5">
    <location>
        <position position="13"/>
    </location>
</feature>
<dbReference type="Pfam" id="PF17763">
    <property type="entry name" value="Asparaginase_C"/>
    <property type="match status" value="1"/>
</dbReference>
<dbReference type="InterPro" id="IPR006034">
    <property type="entry name" value="Asparaginase/glutaminase-like"/>
</dbReference>
<dbReference type="PIRSF" id="PIRSF001220">
    <property type="entry name" value="L-ASNase_gatD"/>
    <property type="match status" value="1"/>
</dbReference>
<dbReference type="PROSITE" id="PS00144">
    <property type="entry name" value="ASN_GLN_ASE_1"/>
    <property type="match status" value="1"/>
</dbReference>
<dbReference type="EC" id="3.5.1.1" evidence="2"/>
<dbReference type="InterPro" id="IPR041725">
    <property type="entry name" value="L-asparaginase_I"/>
</dbReference>
<dbReference type="PROSITE" id="PS51732">
    <property type="entry name" value="ASN_GLN_ASE_3"/>
    <property type="match status" value="1"/>
</dbReference>
<dbReference type="STRING" id="1122198.SAMN02745729_11036"/>
<dbReference type="AlphaFoldDB" id="A0A1H4F5N4"/>
<evidence type="ECO:0000259" key="7">
    <source>
        <dbReference type="Pfam" id="PF00710"/>
    </source>
</evidence>
<accession>A0A1H4F5N4</accession>
<feature type="domain" description="L-asparaginase N-terminal" evidence="7">
    <location>
        <begin position="4"/>
        <end position="186"/>
    </location>
</feature>
<keyword evidence="10" id="KW-1185">Reference proteome</keyword>
<dbReference type="PANTHER" id="PTHR11707">
    <property type="entry name" value="L-ASPARAGINASE"/>
    <property type="match status" value="1"/>
</dbReference>
<evidence type="ECO:0000256" key="3">
    <source>
        <dbReference type="ARBA" id="ARBA00022801"/>
    </source>
</evidence>
<feature type="domain" description="Asparaginase/glutaminase C-terminal" evidence="8">
    <location>
        <begin position="207"/>
        <end position="322"/>
    </location>
</feature>
<evidence type="ECO:0000313" key="10">
    <source>
        <dbReference type="Proteomes" id="UP000242469"/>
    </source>
</evidence>
<dbReference type="Proteomes" id="UP000242469">
    <property type="component" value="Unassembled WGS sequence"/>
</dbReference>
<dbReference type="Gene3D" id="3.40.50.1170">
    <property type="entry name" value="L-asparaginase, N-terminal domain"/>
    <property type="match status" value="1"/>
</dbReference>
<dbReference type="FunFam" id="3.40.50.1170:FF:000001">
    <property type="entry name" value="L-asparaginase 2"/>
    <property type="match status" value="1"/>
</dbReference>
<dbReference type="SUPFAM" id="SSF53774">
    <property type="entry name" value="Glutaminase/Asparaginase"/>
    <property type="match status" value="1"/>
</dbReference>
<keyword evidence="3" id="KW-0378">Hydrolase</keyword>
<dbReference type="PIRSF" id="PIRSF500176">
    <property type="entry name" value="L_ASNase"/>
    <property type="match status" value="1"/>
</dbReference>
<dbReference type="PANTHER" id="PTHR11707:SF28">
    <property type="entry name" value="60 KDA LYSOPHOSPHOLIPASE"/>
    <property type="match status" value="1"/>
</dbReference>
<feature type="active site" evidence="6">
    <location>
        <position position="87"/>
    </location>
</feature>
<evidence type="ECO:0000256" key="5">
    <source>
        <dbReference type="PROSITE-ProRule" id="PRU10099"/>
    </source>
</evidence>
<reference evidence="10" key="1">
    <citation type="submission" date="2016-10" db="EMBL/GenBank/DDBJ databases">
        <authorList>
            <person name="Varghese N."/>
            <person name="Submissions S."/>
        </authorList>
    </citation>
    <scope>NUCLEOTIDE SEQUENCE [LARGE SCALE GENOMIC DNA]</scope>
    <source>
        <strain evidence="10">DSM 11526</strain>
    </source>
</reference>
<dbReference type="InterPro" id="IPR020827">
    <property type="entry name" value="Asparaginase/glutaminase_AS1"/>
</dbReference>
<feature type="active site" description="O-isoaspartyl threonine intermediate" evidence="4">
    <location>
        <position position="13"/>
    </location>
</feature>
<evidence type="ECO:0000259" key="8">
    <source>
        <dbReference type="Pfam" id="PF17763"/>
    </source>
</evidence>
<dbReference type="CDD" id="cd08963">
    <property type="entry name" value="L-asparaginase_I"/>
    <property type="match status" value="1"/>
</dbReference>